<comment type="similarity">
    <text evidence="1">Belongs to the universal stress protein A family.</text>
</comment>
<dbReference type="Gene3D" id="3.40.50.620">
    <property type="entry name" value="HUPs"/>
    <property type="match status" value="1"/>
</dbReference>
<evidence type="ECO:0000256" key="1">
    <source>
        <dbReference type="ARBA" id="ARBA00008791"/>
    </source>
</evidence>
<gene>
    <name evidence="3" type="ORF">Psch_00368</name>
</gene>
<dbReference type="InterPro" id="IPR014729">
    <property type="entry name" value="Rossmann-like_a/b/a_fold"/>
</dbReference>
<accession>A0A4Y7RCT8</accession>
<dbReference type="AlphaFoldDB" id="A0A4Y7RCT8"/>
<organism evidence="3 4">
    <name type="scientific">Pelotomaculum schinkii</name>
    <dbReference type="NCBI Taxonomy" id="78350"/>
    <lineage>
        <taxon>Bacteria</taxon>
        <taxon>Bacillati</taxon>
        <taxon>Bacillota</taxon>
        <taxon>Clostridia</taxon>
        <taxon>Eubacteriales</taxon>
        <taxon>Desulfotomaculaceae</taxon>
        <taxon>Pelotomaculum</taxon>
    </lineage>
</organism>
<evidence type="ECO:0000259" key="2">
    <source>
        <dbReference type="Pfam" id="PF00582"/>
    </source>
</evidence>
<dbReference type="InterPro" id="IPR006016">
    <property type="entry name" value="UspA"/>
</dbReference>
<dbReference type="RefSeq" id="WP_190238961.1">
    <property type="nucleotide sequence ID" value="NZ_QFGA01000001.1"/>
</dbReference>
<dbReference type="EMBL" id="QFGA01000001">
    <property type="protein sequence ID" value="TEB06835.1"/>
    <property type="molecule type" value="Genomic_DNA"/>
</dbReference>
<proteinExistence type="inferred from homology"/>
<dbReference type="PANTHER" id="PTHR46268">
    <property type="entry name" value="STRESS RESPONSE PROTEIN NHAX"/>
    <property type="match status" value="1"/>
</dbReference>
<dbReference type="PANTHER" id="PTHR46268:SF6">
    <property type="entry name" value="UNIVERSAL STRESS PROTEIN UP12"/>
    <property type="match status" value="1"/>
</dbReference>
<dbReference type="SUPFAM" id="SSF52402">
    <property type="entry name" value="Adenine nucleotide alpha hydrolases-like"/>
    <property type="match status" value="1"/>
</dbReference>
<reference evidence="3 4" key="1">
    <citation type="journal article" date="2018" name="Environ. Microbiol.">
        <title>Novel energy conservation strategies and behaviour of Pelotomaculum schinkii driving syntrophic propionate catabolism.</title>
        <authorList>
            <person name="Hidalgo-Ahumada C.A.P."/>
            <person name="Nobu M.K."/>
            <person name="Narihiro T."/>
            <person name="Tamaki H."/>
            <person name="Liu W.T."/>
            <person name="Kamagata Y."/>
            <person name="Stams A.J.M."/>
            <person name="Imachi H."/>
            <person name="Sousa D.Z."/>
        </authorList>
    </citation>
    <scope>NUCLEOTIDE SEQUENCE [LARGE SCALE GENOMIC DNA]</scope>
    <source>
        <strain evidence="3 4">HH</strain>
    </source>
</reference>
<comment type="caution">
    <text evidence="3">The sequence shown here is derived from an EMBL/GenBank/DDBJ whole genome shotgun (WGS) entry which is preliminary data.</text>
</comment>
<dbReference type="InterPro" id="IPR006015">
    <property type="entry name" value="Universal_stress_UspA"/>
</dbReference>
<evidence type="ECO:0000313" key="3">
    <source>
        <dbReference type="EMBL" id="TEB06835.1"/>
    </source>
</evidence>
<dbReference type="CDD" id="cd00293">
    <property type="entry name" value="USP-like"/>
    <property type="match status" value="1"/>
</dbReference>
<dbReference type="PRINTS" id="PR01438">
    <property type="entry name" value="UNVRSLSTRESS"/>
</dbReference>
<protein>
    <submittedName>
        <fullName evidence="3">Universal stress protein family protein</fullName>
    </submittedName>
</protein>
<feature type="domain" description="UspA" evidence="2">
    <location>
        <begin position="5"/>
        <end position="143"/>
    </location>
</feature>
<dbReference type="Proteomes" id="UP000298324">
    <property type="component" value="Unassembled WGS sequence"/>
</dbReference>
<sequence>MLKSKVLLPSDGSITAAKAAAYAARLMKLNPDMKLDVLVVLPEKEGLNNQTKDMFETIDGTIEAKGKDILENTVRIFTSEGQNVQGYIGKGDPAAVIIAFAERGAYDHIIMGSRGVSELRGTAIGSVSHKVIHEANCRVTLVK</sequence>
<name>A0A4Y7RCT8_9FIRM</name>
<keyword evidence="4" id="KW-1185">Reference proteome</keyword>
<evidence type="ECO:0000313" key="4">
    <source>
        <dbReference type="Proteomes" id="UP000298324"/>
    </source>
</evidence>
<dbReference type="Pfam" id="PF00582">
    <property type="entry name" value="Usp"/>
    <property type="match status" value="1"/>
</dbReference>